<evidence type="ECO:0000313" key="2">
    <source>
        <dbReference type="Proteomes" id="UP000824890"/>
    </source>
</evidence>
<dbReference type="Proteomes" id="UP000824890">
    <property type="component" value="Unassembled WGS sequence"/>
</dbReference>
<keyword evidence="2" id="KW-1185">Reference proteome</keyword>
<proteinExistence type="predicted"/>
<reference evidence="1 2" key="1">
    <citation type="submission" date="2021-05" db="EMBL/GenBank/DDBJ databases">
        <title>Genome Assembly of Synthetic Allotetraploid Brassica napus Reveals Homoeologous Exchanges between Subgenomes.</title>
        <authorList>
            <person name="Davis J.T."/>
        </authorList>
    </citation>
    <scope>NUCLEOTIDE SEQUENCE [LARGE SCALE GENOMIC DNA]</scope>
    <source>
        <strain evidence="2">cv. Da-Ae</strain>
        <tissue evidence="1">Seedling</tissue>
    </source>
</reference>
<organism evidence="1 2">
    <name type="scientific">Brassica napus</name>
    <name type="common">Rape</name>
    <dbReference type="NCBI Taxonomy" id="3708"/>
    <lineage>
        <taxon>Eukaryota</taxon>
        <taxon>Viridiplantae</taxon>
        <taxon>Streptophyta</taxon>
        <taxon>Embryophyta</taxon>
        <taxon>Tracheophyta</taxon>
        <taxon>Spermatophyta</taxon>
        <taxon>Magnoliopsida</taxon>
        <taxon>eudicotyledons</taxon>
        <taxon>Gunneridae</taxon>
        <taxon>Pentapetalae</taxon>
        <taxon>rosids</taxon>
        <taxon>malvids</taxon>
        <taxon>Brassicales</taxon>
        <taxon>Brassicaceae</taxon>
        <taxon>Brassiceae</taxon>
        <taxon>Brassica</taxon>
    </lineage>
</organism>
<gene>
    <name evidence="1" type="ORF">HID58_081645</name>
</gene>
<accession>A0ABQ7Y9Q6</accession>
<protein>
    <submittedName>
        <fullName evidence="1">Uncharacterized protein</fullName>
    </submittedName>
</protein>
<dbReference type="EMBL" id="JAGKQM010000018">
    <property type="protein sequence ID" value="KAH0864434.1"/>
    <property type="molecule type" value="Genomic_DNA"/>
</dbReference>
<evidence type="ECO:0000313" key="1">
    <source>
        <dbReference type="EMBL" id="KAH0864434.1"/>
    </source>
</evidence>
<sequence length="66" mass="7553">MFDVKSRSGTKSGGLGNTLLRRLKERQSSKRGFFDCKYVAMWEAKLKPNMSDVLSTLKRVLLQTRS</sequence>
<comment type="caution">
    <text evidence="1">The sequence shown here is derived from an EMBL/GenBank/DDBJ whole genome shotgun (WGS) entry which is preliminary data.</text>
</comment>
<name>A0ABQ7Y9Q6_BRANA</name>